<evidence type="ECO:0000256" key="8">
    <source>
        <dbReference type="ARBA" id="ARBA00037260"/>
    </source>
</evidence>
<accession>Q9LS29</accession>
<organism evidence="13">
    <name type="scientific">Physcomitrium patens</name>
    <name type="common">Spreading-leaved earth moss</name>
    <name type="synonym">Physcomitrella patens</name>
    <dbReference type="NCBI Taxonomy" id="3218"/>
    <lineage>
        <taxon>Eukaryota</taxon>
        <taxon>Viridiplantae</taxon>
        <taxon>Streptophyta</taxon>
        <taxon>Embryophyta</taxon>
        <taxon>Bryophyta</taxon>
        <taxon>Bryophytina</taxon>
        <taxon>Bryopsida</taxon>
        <taxon>Funariidae</taxon>
        <taxon>Funariales</taxon>
        <taxon>Funariaceae</taxon>
        <taxon>Physcomitrium</taxon>
    </lineage>
</organism>
<dbReference type="GO" id="GO:0003677">
    <property type="term" value="F:DNA binding"/>
    <property type="evidence" value="ECO:0007669"/>
    <property type="project" value="UniProtKB-UniRule"/>
</dbReference>
<dbReference type="SMART" id="SM00389">
    <property type="entry name" value="HOX"/>
    <property type="match status" value="1"/>
</dbReference>
<reference evidence="13" key="1">
    <citation type="journal article" date="2001" name="Mol. Biol. Evol.">
        <title>Isolation of homeodomain-leucine zipper genes from the moss Physcomitrella patens and the evolution of homeodomain-leucine zipper genes in land plants.</title>
        <authorList>
            <person name="Sakakibara K."/>
            <person name="Nishiyama T."/>
            <person name="Kato M."/>
            <person name="Hasebe M."/>
        </authorList>
    </citation>
    <scope>NUCLEOTIDE SEQUENCE</scope>
</reference>
<dbReference type="FunFam" id="1.10.10.60:FF:000242">
    <property type="entry name" value="Homeobox-leucine zipper protein HOX13"/>
    <property type="match status" value="1"/>
</dbReference>
<dbReference type="Gene3D" id="1.10.10.60">
    <property type="entry name" value="Homeodomain-like"/>
    <property type="match status" value="1"/>
</dbReference>
<evidence type="ECO:0000256" key="7">
    <source>
        <dbReference type="ARBA" id="ARBA00025748"/>
    </source>
</evidence>
<dbReference type="PROSITE" id="PS00027">
    <property type="entry name" value="HOMEOBOX_1"/>
    <property type="match status" value="1"/>
</dbReference>
<evidence type="ECO:0000256" key="9">
    <source>
        <dbReference type="PROSITE-ProRule" id="PRU00108"/>
    </source>
</evidence>
<evidence type="ECO:0000256" key="6">
    <source>
        <dbReference type="ARBA" id="ARBA00023242"/>
    </source>
</evidence>
<dbReference type="EMBL" id="AB028080">
    <property type="protein sequence ID" value="BAA93468.1"/>
    <property type="molecule type" value="mRNA"/>
</dbReference>
<dbReference type="SUPFAM" id="SSF46689">
    <property type="entry name" value="Homeodomain-like"/>
    <property type="match status" value="1"/>
</dbReference>
<keyword evidence="5" id="KW-0804">Transcription</keyword>
<gene>
    <name evidence="13" type="primary">Pphb9</name>
</gene>
<protein>
    <submittedName>
        <fullName evidence="13">Homeobox protein PpHB9</fullName>
    </submittedName>
</protein>
<comment type="function">
    <text evidence="8">Probable transcription factor.</text>
</comment>
<comment type="subcellular location">
    <subcellularLocation>
        <location evidence="1 9 10">Nucleus</location>
    </subcellularLocation>
</comment>
<dbReference type="InterPro" id="IPR001356">
    <property type="entry name" value="HD"/>
</dbReference>
<dbReference type="InterPro" id="IPR045224">
    <property type="entry name" value="HDZip_class_I_plant"/>
</dbReference>
<dbReference type="PRINTS" id="PR00031">
    <property type="entry name" value="HTHREPRESSR"/>
</dbReference>
<dbReference type="GO" id="GO:0005634">
    <property type="term" value="C:nucleus"/>
    <property type="evidence" value="ECO:0007669"/>
    <property type="project" value="UniProtKB-SubCell"/>
</dbReference>
<evidence type="ECO:0000256" key="4">
    <source>
        <dbReference type="ARBA" id="ARBA00023155"/>
    </source>
</evidence>
<dbReference type="InterPro" id="IPR000047">
    <property type="entry name" value="HTH_motif"/>
</dbReference>
<keyword evidence="4 9" id="KW-0371">Homeobox</keyword>
<evidence type="ECO:0000256" key="2">
    <source>
        <dbReference type="ARBA" id="ARBA00023015"/>
    </source>
</evidence>
<dbReference type="CDD" id="cd00086">
    <property type="entry name" value="homeodomain"/>
    <property type="match status" value="1"/>
</dbReference>
<dbReference type="PANTHER" id="PTHR24326:SF606">
    <property type="entry name" value="HOMEOBOX-LEUCINE ZIPPER PROTEIN ATHB-54"/>
    <property type="match status" value="1"/>
</dbReference>
<proteinExistence type="evidence at transcript level"/>
<feature type="compositionally biased region" description="Acidic residues" evidence="11">
    <location>
        <begin position="59"/>
        <end position="68"/>
    </location>
</feature>
<evidence type="ECO:0000256" key="3">
    <source>
        <dbReference type="ARBA" id="ARBA00023125"/>
    </source>
</evidence>
<evidence type="ECO:0000256" key="10">
    <source>
        <dbReference type="RuleBase" id="RU000682"/>
    </source>
</evidence>
<comment type="similarity">
    <text evidence="7">Belongs to the HD-ZIP homeobox family. Class I subfamily.</text>
</comment>
<evidence type="ECO:0000256" key="5">
    <source>
        <dbReference type="ARBA" id="ARBA00023163"/>
    </source>
</evidence>
<feature type="DNA-binding region" description="Homeobox" evidence="9">
    <location>
        <begin position="73"/>
        <end position="132"/>
    </location>
</feature>
<evidence type="ECO:0000313" key="13">
    <source>
        <dbReference type="EMBL" id="BAA93468.1"/>
    </source>
</evidence>
<dbReference type="InterPro" id="IPR017970">
    <property type="entry name" value="Homeobox_CS"/>
</dbReference>
<dbReference type="PROSITE" id="PS50071">
    <property type="entry name" value="HOMEOBOX_2"/>
    <property type="match status" value="1"/>
</dbReference>
<sequence>MRNIGSNTNSLVAMLQGSCSPRIASNQVPRSMGSPKDMTKVCGQKRPFYPTIDRRSVEEPDDDDEGADEFSLRSEKKRRLSFDQVQSLERSFELENKLEPERKLQLAKELGLQPRQVAVWFQNRRARWKIKQLERDYGALAKDYNRLKEEFEAVSPAHPIPSRELCRSQLSTSLRGSEPRCGSCWCPSEDSQPRCRSSLRCLSNGGANHFDPIGWDWD</sequence>
<keyword evidence="2" id="KW-0805">Transcription regulation</keyword>
<keyword evidence="3 9" id="KW-0238">DNA-binding</keyword>
<feature type="domain" description="Homeobox" evidence="12">
    <location>
        <begin position="71"/>
        <end position="131"/>
    </location>
</feature>
<dbReference type="PANTHER" id="PTHR24326">
    <property type="entry name" value="HOMEOBOX-LEUCINE ZIPPER PROTEIN"/>
    <property type="match status" value="1"/>
</dbReference>
<feature type="region of interest" description="Disordered" evidence="11">
    <location>
        <begin position="23"/>
        <end position="70"/>
    </location>
</feature>
<evidence type="ECO:0000259" key="12">
    <source>
        <dbReference type="PROSITE" id="PS50071"/>
    </source>
</evidence>
<name>Q9LS29_PHYPA</name>
<evidence type="ECO:0000256" key="11">
    <source>
        <dbReference type="SAM" id="MobiDB-lite"/>
    </source>
</evidence>
<dbReference type="AlphaFoldDB" id="Q9LS29"/>
<evidence type="ECO:0000256" key="1">
    <source>
        <dbReference type="ARBA" id="ARBA00004123"/>
    </source>
</evidence>
<keyword evidence="6 9" id="KW-0539">Nucleus</keyword>
<dbReference type="GO" id="GO:0000981">
    <property type="term" value="F:DNA-binding transcription factor activity, RNA polymerase II-specific"/>
    <property type="evidence" value="ECO:0007669"/>
    <property type="project" value="InterPro"/>
</dbReference>
<dbReference type="Pfam" id="PF00046">
    <property type="entry name" value="Homeodomain"/>
    <property type="match status" value="1"/>
</dbReference>
<dbReference type="InterPro" id="IPR009057">
    <property type="entry name" value="Homeodomain-like_sf"/>
</dbReference>